<dbReference type="PRINTS" id="PR00038">
    <property type="entry name" value="HTHLUXR"/>
</dbReference>
<dbReference type="SUPFAM" id="SSF52172">
    <property type="entry name" value="CheY-like"/>
    <property type="match status" value="1"/>
</dbReference>
<reference evidence="8" key="1">
    <citation type="submission" date="2021-03" db="EMBL/GenBank/DDBJ databases">
        <authorList>
            <person name="Kanchanasin P."/>
            <person name="Saeng-In P."/>
            <person name="Phongsopitanun W."/>
            <person name="Yuki M."/>
            <person name="Kudo T."/>
            <person name="Ohkuma M."/>
            <person name="Tanasupawat S."/>
        </authorList>
    </citation>
    <scope>NUCLEOTIDE SEQUENCE</scope>
    <source>
        <strain evidence="8">GKU 128</strain>
    </source>
</reference>
<name>A0A939PBX1_9ACTN</name>
<sequence>MITVLVADDQAAVRAGLVLILGASPDITVAGEAADGEEAVALAKQLRPDVVLMDIRMPRLDGISATRELAGIADVLVLTTFDVDEYVFGALRAGAAGFLLKDVDADHLVEAVRTVAAGEGILAPQVTRRLISAFAGRSSLAATAPPGLNELTPREREVFAALGDGLSNAQIAERLDMAETTTKTHVSRILAKLGLRSRVQAAILAQETAAGGPGAMIADTGSPGDR</sequence>
<evidence type="ECO:0000256" key="4">
    <source>
        <dbReference type="ARBA" id="ARBA00023163"/>
    </source>
</evidence>
<dbReference type="InterPro" id="IPR058245">
    <property type="entry name" value="NreC/VraR/RcsB-like_REC"/>
</dbReference>
<evidence type="ECO:0000259" key="6">
    <source>
        <dbReference type="PROSITE" id="PS50043"/>
    </source>
</evidence>
<proteinExistence type="predicted"/>
<evidence type="ECO:0000256" key="5">
    <source>
        <dbReference type="PROSITE-ProRule" id="PRU00169"/>
    </source>
</evidence>
<accession>A0A939PBX1</accession>
<dbReference type="InterPro" id="IPR016032">
    <property type="entry name" value="Sig_transdc_resp-reg_C-effctor"/>
</dbReference>
<keyword evidence="2" id="KW-0805">Transcription regulation</keyword>
<dbReference type="Pfam" id="PF00072">
    <property type="entry name" value="Response_reg"/>
    <property type="match status" value="1"/>
</dbReference>
<dbReference type="EMBL" id="JAGEOJ010000009">
    <property type="protein sequence ID" value="MBO2449982.1"/>
    <property type="molecule type" value="Genomic_DNA"/>
</dbReference>
<evidence type="ECO:0000256" key="2">
    <source>
        <dbReference type="ARBA" id="ARBA00023015"/>
    </source>
</evidence>
<dbReference type="CDD" id="cd17535">
    <property type="entry name" value="REC_NarL-like"/>
    <property type="match status" value="1"/>
</dbReference>
<dbReference type="Proteomes" id="UP000669179">
    <property type="component" value="Unassembled WGS sequence"/>
</dbReference>
<evidence type="ECO:0000313" key="9">
    <source>
        <dbReference type="Proteomes" id="UP000669179"/>
    </source>
</evidence>
<dbReference type="SUPFAM" id="SSF46894">
    <property type="entry name" value="C-terminal effector domain of the bipartite response regulators"/>
    <property type="match status" value="1"/>
</dbReference>
<dbReference type="InterPro" id="IPR000792">
    <property type="entry name" value="Tscrpt_reg_LuxR_C"/>
</dbReference>
<evidence type="ECO:0000313" key="8">
    <source>
        <dbReference type="EMBL" id="MBO2449982.1"/>
    </source>
</evidence>
<keyword evidence="4" id="KW-0804">Transcription</keyword>
<dbReference type="InterPro" id="IPR011006">
    <property type="entry name" value="CheY-like_superfamily"/>
</dbReference>
<dbReference type="PANTHER" id="PTHR43214:SF24">
    <property type="entry name" value="TRANSCRIPTIONAL REGULATORY PROTEIN NARL-RELATED"/>
    <property type="match status" value="1"/>
</dbReference>
<dbReference type="InterPro" id="IPR039420">
    <property type="entry name" value="WalR-like"/>
</dbReference>
<feature type="domain" description="HTH luxR-type" evidence="6">
    <location>
        <begin position="144"/>
        <end position="209"/>
    </location>
</feature>
<dbReference type="GO" id="GO:0006355">
    <property type="term" value="P:regulation of DNA-templated transcription"/>
    <property type="evidence" value="ECO:0007669"/>
    <property type="project" value="InterPro"/>
</dbReference>
<dbReference type="AlphaFoldDB" id="A0A939PBX1"/>
<dbReference type="Gene3D" id="3.40.50.2300">
    <property type="match status" value="1"/>
</dbReference>
<dbReference type="PANTHER" id="PTHR43214">
    <property type="entry name" value="TWO-COMPONENT RESPONSE REGULATOR"/>
    <property type="match status" value="1"/>
</dbReference>
<evidence type="ECO:0000256" key="3">
    <source>
        <dbReference type="ARBA" id="ARBA00023125"/>
    </source>
</evidence>
<dbReference type="SMART" id="SM00421">
    <property type="entry name" value="HTH_LUXR"/>
    <property type="match status" value="1"/>
</dbReference>
<feature type="modified residue" description="4-aspartylphosphate" evidence="5">
    <location>
        <position position="54"/>
    </location>
</feature>
<dbReference type="PROSITE" id="PS50043">
    <property type="entry name" value="HTH_LUXR_2"/>
    <property type="match status" value="1"/>
</dbReference>
<comment type="caution">
    <text evidence="8">The sequence shown here is derived from an EMBL/GenBank/DDBJ whole genome shotgun (WGS) entry which is preliminary data.</text>
</comment>
<dbReference type="InterPro" id="IPR001789">
    <property type="entry name" value="Sig_transdc_resp-reg_receiver"/>
</dbReference>
<dbReference type="GO" id="GO:0003677">
    <property type="term" value="F:DNA binding"/>
    <property type="evidence" value="ECO:0007669"/>
    <property type="project" value="UniProtKB-KW"/>
</dbReference>
<feature type="domain" description="Response regulatory" evidence="7">
    <location>
        <begin position="3"/>
        <end position="116"/>
    </location>
</feature>
<evidence type="ECO:0000256" key="1">
    <source>
        <dbReference type="ARBA" id="ARBA00022553"/>
    </source>
</evidence>
<keyword evidence="9" id="KW-1185">Reference proteome</keyword>
<dbReference type="CDD" id="cd06170">
    <property type="entry name" value="LuxR_C_like"/>
    <property type="match status" value="1"/>
</dbReference>
<keyword evidence="3" id="KW-0238">DNA-binding</keyword>
<organism evidence="8 9">
    <name type="scientific">Actinomadura barringtoniae</name>
    <dbReference type="NCBI Taxonomy" id="1427535"/>
    <lineage>
        <taxon>Bacteria</taxon>
        <taxon>Bacillati</taxon>
        <taxon>Actinomycetota</taxon>
        <taxon>Actinomycetes</taxon>
        <taxon>Streptosporangiales</taxon>
        <taxon>Thermomonosporaceae</taxon>
        <taxon>Actinomadura</taxon>
    </lineage>
</organism>
<gene>
    <name evidence="8" type="ORF">J4573_22965</name>
</gene>
<protein>
    <submittedName>
        <fullName evidence="8">Response regulator transcription factor</fullName>
    </submittedName>
</protein>
<dbReference type="SMART" id="SM00448">
    <property type="entry name" value="REC"/>
    <property type="match status" value="1"/>
</dbReference>
<dbReference type="Pfam" id="PF00196">
    <property type="entry name" value="GerE"/>
    <property type="match status" value="1"/>
</dbReference>
<dbReference type="GO" id="GO:0000160">
    <property type="term" value="P:phosphorelay signal transduction system"/>
    <property type="evidence" value="ECO:0007669"/>
    <property type="project" value="InterPro"/>
</dbReference>
<dbReference type="RefSeq" id="WP_208257856.1">
    <property type="nucleotide sequence ID" value="NZ_JAGEOJ010000009.1"/>
</dbReference>
<evidence type="ECO:0000259" key="7">
    <source>
        <dbReference type="PROSITE" id="PS50110"/>
    </source>
</evidence>
<dbReference type="PROSITE" id="PS50110">
    <property type="entry name" value="RESPONSE_REGULATORY"/>
    <property type="match status" value="1"/>
</dbReference>
<keyword evidence="1 5" id="KW-0597">Phosphoprotein</keyword>